<feature type="binding site" evidence="11">
    <location>
        <begin position="10"/>
        <end position="15"/>
    </location>
    <ligand>
        <name>ATP</name>
        <dbReference type="ChEBI" id="CHEBI:30616"/>
    </ligand>
</feature>
<feature type="binding site" evidence="11">
    <location>
        <position position="32"/>
    </location>
    <ligand>
        <name>substrate</name>
    </ligand>
</feature>
<dbReference type="HAMAP" id="MF_00109">
    <property type="entry name" value="Shikimate_kinase"/>
    <property type="match status" value="1"/>
</dbReference>
<dbReference type="InterPro" id="IPR000623">
    <property type="entry name" value="Shikimate_kinase/TSH1"/>
</dbReference>
<evidence type="ECO:0000256" key="6">
    <source>
        <dbReference type="ARBA" id="ARBA00022741"/>
    </source>
</evidence>
<evidence type="ECO:0000256" key="8">
    <source>
        <dbReference type="ARBA" id="ARBA00022840"/>
    </source>
</evidence>
<evidence type="ECO:0000256" key="3">
    <source>
        <dbReference type="ARBA" id="ARBA00012154"/>
    </source>
</evidence>
<dbReference type="SUPFAM" id="SSF52540">
    <property type="entry name" value="P-loop containing nucleoside triphosphate hydrolases"/>
    <property type="match status" value="1"/>
</dbReference>
<keyword evidence="11" id="KW-0479">Metal-binding</keyword>
<accession>A0A518G1L0</accession>
<evidence type="ECO:0000256" key="11">
    <source>
        <dbReference type="HAMAP-Rule" id="MF_00109"/>
    </source>
</evidence>
<dbReference type="PANTHER" id="PTHR21087:SF16">
    <property type="entry name" value="SHIKIMATE KINASE 1, CHLOROPLASTIC"/>
    <property type="match status" value="1"/>
</dbReference>
<dbReference type="CDD" id="cd00464">
    <property type="entry name" value="SK"/>
    <property type="match status" value="1"/>
</dbReference>
<feature type="binding site" evidence="11">
    <location>
        <position position="81"/>
    </location>
    <ligand>
        <name>substrate</name>
    </ligand>
</feature>
<dbReference type="Pfam" id="PF01202">
    <property type="entry name" value="SKI"/>
    <property type="match status" value="1"/>
</dbReference>
<dbReference type="EMBL" id="CP036298">
    <property type="protein sequence ID" value="QDV22444.1"/>
    <property type="molecule type" value="Genomic_DNA"/>
</dbReference>
<dbReference type="GO" id="GO:0009423">
    <property type="term" value="P:chorismate biosynthetic process"/>
    <property type="evidence" value="ECO:0007669"/>
    <property type="project" value="UniProtKB-UniRule"/>
</dbReference>
<evidence type="ECO:0000256" key="10">
    <source>
        <dbReference type="ARBA" id="ARBA00048567"/>
    </source>
</evidence>
<dbReference type="RefSeq" id="WP_145073995.1">
    <property type="nucleotide sequence ID" value="NZ_CP036298.1"/>
</dbReference>
<reference evidence="12 13" key="1">
    <citation type="submission" date="2019-02" db="EMBL/GenBank/DDBJ databases">
        <title>Deep-cultivation of Planctomycetes and their phenomic and genomic characterization uncovers novel biology.</title>
        <authorList>
            <person name="Wiegand S."/>
            <person name="Jogler M."/>
            <person name="Boedeker C."/>
            <person name="Pinto D."/>
            <person name="Vollmers J."/>
            <person name="Rivas-Marin E."/>
            <person name="Kohn T."/>
            <person name="Peeters S.H."/>
            <person name="Heuer A."/>
            <person name="Rast P."/>
            <person name="Oberbeckmann S."/>
            <person name="Bunk B."/>
            <person name="Jeske O."/>
            <person name="Meyerdierks A."/>
            <person name="Storesund J.E."/>
            <person name="Kallscheuer N."/>
            <person name="Luecker S."/>
            <person name="Lage O.M."/>
            <person name="Pohl T."/>
            <person name="Merkel B.J."/>
            <person name="Hornburger P."/>
            <person name="Mueller R.-W."/>
            <person name="Bruemmer F."/>
            <person name="Labrenz M."/>
            <person name="Spormann A.M."/>
            <person name="Op den Camp H."/>
            <person name="Overmann J."/>
            <person name="Amann R."/>
            <person name="Jetten M.S.M."/>
            <person name="Mascher T."/>
            <person name="Medema M.H."/>
            <person name="Devos D.P."/>
            <person name="Kaster A.-K."/>
            <person name="Ovreas L."/>
            <person name="Rohde M."/>
            <person name="Galperin M.Y."/>
            <person name="Jogler C."/>
        </authorList>
    </citation>
    <scope>NUCLEOTIDE SEQUENCE [LARGE SCALE GENOMIC DNA]</scope>
    <source>
        <strain evidence="12 13">Q31a</strain>
    </source>
</reference>
<keyword evidence="7 11" id="KW-0418">Kinase</keyword>
<keyword evidence="11" id="KW-0963">Cytoplasm</keyword>
<comment type="function">
    <text evidence="11">Catalyzes the specific phosphorylation of the 3-hydroxyl group of shikimic acid using ATP as a cosubstrate.</text>
</comment>
<dbReference type="GO" id="GO:0005524">
    <property type="term" value="F:ATP binding"/>
    <property type="evidence" value="ECO:0007669"/>
    <property type="project" value="UniProtKB-UniRule"/>
</dbReference>
<dbReference type="AlphaFoldDB" id="A0A518G1L0"/>
<comment type="caution">
    <text evidence="11">Lacks conserved residue(s) required for the propagation of feature annotation.</text>
</comment>
<comment type="pathway">
    <text evidence="1 11">Metabolic intermediate biosynthesis; chorismate biosynthesis; chorismate from D-erythrose 4-phosphate and phosphoenolpyruvate: step 5/7.</text>
</comment>
<evidence type="ECO:0000256" key="4">
    <source>
        <dbReference type="ARBA" id="ARBA00022605"/>
    </source>
</evidence>
<protein>
    <recommendedName>
        <fullName evidence="3 11">Shikimate kinase</fullName>
        <shortName evidence="11">SK</shortName>
        <ecNumber evidence="3 11">2.7.1.71</ecNumber>
    </recommendedName>
</protein>
<dbReference type="InterPro" id="IPR027417">
    <property type="entry name" value="P-loop_NTPase"/>
</dbReference>
<dbReference type="PANTHER" id="PTHR21087">
    <property type="entry name" value="SHIKIMATE KINASE"/>
    <property type="match status" value="1"/>
</dbReference>
<dbReference type="Gene3D" id="3.40.50.300">
    <property type="entry name" value="P-loop containing nucleotide triphosphate hydrolases"/>
    <property type="match status" value="1"/>
</dbReference>
<evidence type="ECO:0000313" key="12">
    <source>
        <dbReference type="EMBL" id="QDV22444.1"/>
    </source>
</evidence>
<evidence type="ECO:0000256" key="7">
    <source>
        <dbReference type="ARBA" id="ARBA00022777"/>
    </source>
</evidence>
<proteinExistence type="inferred from homology"/>
<comment type="catalytic activity">
    <reaction evidence="10 11">
        <text>shikimate + ATP = 3-phosphoshikimate + ADP + H(+)</text>
        <dbReference type="Rhea" id="RHEA:13121"/>
        <dbReference type="ChEBI" id="CHEBI:15378"/>
        <dbReference type="ChEBI" id="CHEBI:30616"/>
        <dbReference type="ChEBI" id="CHEBI:36208"/>
        <dbReference type="ChEBI" id="CHEBI:145989"/>
        <dbReference type="ChEBI" id="CHEBI:456216"/>
        <dbReference type="EC" id="2.7.1.71"/>
    </reaction>
</comment>
<dbReference type="KEGG" id="ahel:Q31a_07290"/>
<comment type="subcellular location">
    <subcellularLocation>
        <location evidence="11">Cytoplasm</location>
    </subcellularLocation>
</comment>
<sequence>MHIYLIGYRGCGKSTVGRGLAAELGREVVDTDDLIEQAAGRSIAEIFASEGEAGFRDRESQAIASVASSSATSPAVVALGGGAVLRQSNREVLSRTGQCIWLQGDPQLLYARIVGDAHSGDRRPDLTDQGGYAEVVEILAIREPIYRQLAQRIVNTDGKTPDEVKAEILLWVNSPA</sequence>
<feature type="binding site" evidence="11">
    <location>
        <position position="56"/>
    </location>
    <ligand>
        <name>substrate</name>
    </ligand>
</feature>
<feature type="binding site" evidence="11">
    <location>
        <position position="142"/>
    </location>
    <ligand>
        <name>substrate</name>
    </ligand>
</feature>
<dbReference type="EC" id="2.7.1.71" evidence="3 11"/>
<dbReference type="PROSITE" id="PS01128">
    <property type="entry name" value="SHIKIMATE_KINASE"/>
    <property type="match status" value="1"/>
</dbReference>
<comment type="similarity">
    <text evidence="2 11">Belongs to the shikimate kinase family.</text>
</comment>
<keyword evidence="13" id="KW-1185">Reference proteome</keyword>
<keyword evidence="8 11" id="KW-0067">ATP-binding</keyword>
<comment type="cofactor">
    <cofactor evidence="11">
        <name>Mg(2+)</name>
        <dbReference type="ChEBI" id="CHEBI:18420"/>
    </cofactor>
    <text evidence="11">Binds 1 Mg(2+) ion per subunit.</text>
</comment>
<feature type="binding site" evidence="11">
    <location>
        <position position="123"/>
    </location>
    <ligand>
        <name>ATP</name>
        <dbReference type="ChEBI" id="CHEBI:30616"/>
    </ligand>
</feature>
<dbReference type="Proteomes" id="UP000318017">
    <property type="component" value="Chromosome"/>
</dbReference>
<comment type="subunit">
    <text evidence="11">Monomer.</text>
</comment>
<keyword evidence="11" id="KW-0460">Magnesium</keyword>
<name>A0A518G1L0_9BACT</name>
<dbReference type="GO" id="GO:0000287">
    <property type="term" value="F:magnesium ion binding"/>
    <property type="evidence" value="ECO:0007669"/>
    <property type="project" value="UniProtKB-UniRule"/>
</dbReference>
<keyword evidence="6 11" id="KW-0547">Nucleotide-binding</keyword>
<dbReference type="GO" id="GO:0009073">
    <property type="term" value="P:aromatic amino acid family biosynthetic process"/>
    <property type="evidence" value="ECO:0007669"/>
    <property type="project" value="UniProtKB-KW"/>
</dbReference>
<dbReference type="PRINTS" id="PR01100">
    <property type="entry name" value="SHIKIMTKNASE"/>
</dbReference>
<evidence type="ECO:0000256" key="2">
    <source>
        <dbReference type="ARBA" id="ARBA00006997"/>
    </source>
</evidence>
<keyword evidence="5 11" id="KW-0808">Transferase</keyword>
<dbReference type="GO" id="GO:0004765">
    <property type="term" value="F:shikimate kinase activity"/>
    <property type="evidence" value="ECO:0007669"/>
    <property type="project" value="UniProtKB-UniRule"/>
</dbReference>
<organism evidence="12 13">
    <name type="scientific">Aureliella helgolandensis</name>
    <dbReference type="NCBI Taxonomy" id="2527968"/>
    <lineage>
        <taxon>Bacteria</taxon>
        <taxon>Pseudomonadati</taxon>
        <taxon>Planctomycetota</taxon>
        <taxon>Planctomycetia</taxon>
        <taxon>Pirellulales</taxon>
        <taxon>Pirellulaceae</taxon>
        <taxon>Aureliella</taxon>
    </lineage>
</organism>
<dbReference type="GO" id="GO:0008652">
    <property type="term" value="P:amino acid biosynthetic process"/>
    <property type="evidence" value="ECO:0007669"/>
    <property type="project" value="UniProtKB-KW"/>
</dbReference>
<keyword evidence="9 11" id="KW-0057">Aromatic amino acid biosynthesis</keyword>
<keyword evidence="4 11" id="KW-0028">Amino-acid biosynthesis</keyword>
<evidence type="ECO:0000313" key="13">
    <source>
        <dbReference type="Proteomes" id="UP000318017"/>
    </source>
</evidence>
<dbReference type="InterPro" id="IPR023000">
    <property type="entry name" value="Shikimate_kinase_CS"/>
</dbReference>
<evidence type="ECO:0000256" key="5">
    <source>
        <dbReference type="ARBA" id="ARBA00022679"/>
    </source>
</evidence>
<dbReference type="GO" id="GO:0005829">
    <property type="term" value="C:cytosol"/>
    <property type="evidence" value="ECO:0007669"/>
    <property type="project" value="TreeGrafter"/>
</dbReference>
<gene>
    <name evidence="12" type="primary">aroL</name>
    <name evidence="11" type="synonym">aroK</name>
    <name evidence="12" type="ORF">Q31a_07290</name>
</gene>
<dbReference type="InterPro" id="IPR031322">
    <property type="entry name" value="Shikimate/glucono_kinase"/>
</dbReference>
<dbReference type="UniPathway" id="UPA00053">
    <property type="reaction ID" value="UER00088"/>
</dbReference>
<dbReference type="OrthoDB" id="9800332at2"/>
<feature type="binding site" evidence="11">
    <location>
        <position position="14"/>
    </location>
    <ligand>
        <name>Mg(2+)</name>
        <dbReference type="ChEBI" id="CHEBI:18420"/>
    </ligand>
</feature>
<evidence type="ECO:0000256" key="9">
    <source>
        <dbReference type="ARBA" id="ARBA00023141"/>
    </source>
</evidence>
<evidence type="ECO:0000256" key="1">
    <source>
        <dbReference type="ARBA" id="ARBA00004842"/>
    </source>
</evidence>